<comment type="similarity">
    <text evidence="2">Belongs to the major facilitator superfamily. Sugar transporter (TC 2.A.1.1) family.</text>
</comment>
<feature type="transmembrane region" description="Helical" evidence="6">
    <location>
        <begin position="317"/>
        <end position="335"/>
    </location>
</feature>
<dbReference type="InterPro" id="IPR005828">
    <property type="entry name" value="MFS_sugar_transport-like"/>
</dbReference>
<evidence type="ECO:0000313" key="8">
    <source>
        <dbReference type="EMBL" id="KAK7521936.1"/>
    </source>
</evidence>
<organism evidence="8 9">
    <name type="scientific">Phyllosticta citriasiana</name>
    <dbReference type="NCBI Taxonomy" id="595635"/>
    <lineage>
        <taxon>Eukaryota</taxon>
        <taxon>Fungi</taxon>
        <taxon>Dikarya</taxon>
        <taxon>Ascomycota</taxon>
        <taxon>Pezizomycotina</taxon>
        <taxon>Dothideomycetes</taxon>
        <taxon>Dothideomycetes incertae sedis</taxon>
        <taxon>Botryosphaeriales</taxon>
        <taxon>Phyllostictaceae</taxon>
        <taxon>Phyllosticta</taxon>
    </lineage>
</organism>
<accession>A0ABR1KUY5</accession>
<feature type="transmembrane region" description="Helical" evidence="6">
    <location>
        <begin position="175"/>
        <end position="193"/>
    </location>
</feature>
<feature type="transmembrane region" description="Helical" evidence="6">
    <location>
        <begin position="355"/>
        <end position="378"/>
    </location>
</feature>
<evidence type="ECO:0000256" key="6">
    <source>
        <dbReference type="SAM" id="Phobius"/>
    </source>
</evidence>
<dbReference type="Pfam" id="PF00083">
    <property type="entry name" value="Sugar_tr"/>
    <property type="match status" value="1"/>
</dbReference>
<comment type="subcellular location">
    <subcellularLocation>
        <location evidence="1">Membrane</location>
        <topology evidence="1">Multi-pass membrane protein</topology>
    </subcellularLocation>
</comment>
<name>A0ABR1KUY5_9PEZI</name>
<dbReference type="PANTHER" id="PTHR48022:SF64">
    <property type="entry name" value="MAJOR FACILITATOR SUPERFAMILY (MFS) PROFILE DOMAIN-CONTAINING PROTEIN"/>
    <property type="match status" value="1"/>
</dbReference>
<dbReference type="PROSITE" id="PS50850">
    <property type="entry name" value="MFS"/>
    <property type="match status" value="1"/>
</dbReference>
<keyword evidence="4 6" id="KW-1133">Transmembrane helix</keyword>
<dbReference type="Gene3D" id="1.20.1250.20">
    <property type="entry name" value="MFS general substrate transporter like domains"/>
    <property type="match status" value="2"/>
</dbReference>
<evidence type="ECO:0000259" key="7">
    <source>
        <dbReference type="PROSITE" id="PS50850"/>
    </source>
</evidence>
<dbReference type="SUPFAM" id="SSF103473">
    <property type="entry name" value="MFS general substrate transporter"/>
    <property type="match status" value="1"/>
</dbReference>
<feature type="domain" description="Major facilitator superfamily (MFS) profile" evidence="7">
    <location>
        <begin position="39"/>
        <end position="446"/>
    </location>
</feature>
<dbReference type="Proteomes" id="UP001363622">
    <property type="component" value="Unassembled WGS sequence"/>
</dbReference>
<comment type="caution">
    <text evidence="8">The sequence shown here is derived from an EMBL/GenBank/DDBJ whole genome shotgun (WGS) entry which is preliminary data.</text>
</comment>
<feature type="transmembrane region" description="Helical" evidence="6">
    <location>
        <begin position="77"/>
        <end position="96"/>
    </location>
</feature>
<evidence type="ECO:0000256" key="1">
    <source>
        <dbReference type="ARBA" id="ARBA00004141"/>
    </source>
</evidence>
<feature type="transmembrane region" description="Helical" evidence="6">
    <location>
        <begin position="292"/>
        <end position="310"/>
    </location>
</feature>
<reference evidence="8 9" key="1">
    <citation type="submission" date="2024-04" db="EMBL/GenBank/DDBJ databases">
        <title>Phyllosticta paracitricarpa is synonymous to the EU quarantine fungus P. citricarpa based on phylogenomic analyses.</title>
        <authorList>
            <consortium name="Lawrence Berkeley National Laboratory"/>
            <person name="Van Ingen-Buijs V.A."/>
            <person name="Van Westerhoven A.C."/>
            <person name="Haridas S."/>
            <person name="Skiadas P."/>
            <person name="Martin F."/>
            <person name="Groenewald J.Z."/>
            <person name="Crous P.W."/>
            <person name="Seidl M.F."/>
        </authorList>
    </citation>
    <scope>NUCLEOTIDE SEQUENCE [LARGE SCALE GENOMIC DNA]</scope>
    <source>
        <strain evidence="8 9">CBS 123371</strain>
    </source>
</reference>
<feature type="transmembrane region" description="Helical" evidence="6">
    <location>
        <begin position="138"/>
        <end position="155"/>
    </location>
</feature>
<feature type="transmembrane region" description="Helical" evidence="6">
    <location>
        <begin position="250"/>
        <end position="272"/>
    </location>
</feature>
<dbReference type="InterPro" id="IPR050360">
    <property type="entry name" value="MFS_Sugar_Transporters"/>
</dbReference>
<evidence type="ECO:0000256" key="3">
    <source>
        <dbReference type="ARBA" id="ARBA00022692"/>
    </source>
</evidence>
<keyword evidence="9" id="KW-1185">Reference proteome</keyword>
<dbReference type="InterPro" id="IPR036259">
    <property type="entry name" value="MFS_trans_sf"/>
</dbReference>
<dbReference type="EMBL" id="JBBPHU010000002">
    <property type="protein sequence ID" value="KAK7521936.1"/>
    <property type="molecule type" value="Genomic_DNA"/>
</dbReference>
<dbReference type="InterPro" id="IPR020846">
    <property type="entry name" value="MFS_dom"/>
</dbReference>
<evidence type="ECO:0000313" key="9">
    <source>
        <dbReference type="Proteomes" id="UP001363622"/>
    </source>
</evidence>
<evidence type="ECO:0000256" key="2">
    <source>
        <dbReference type="ARBA" id="ARBA00010992"/>
    </source>
</evidence>
<evidence type="ECO:0000256" key="5">
    <source>
        <dbReference type="ARBA" id="ARBA00023136"/>
    </source>
</evidence>
<evidence type="ECO:0000256" key="4">
    <source>
        <dbReference type="ARBA" id="ARBA00022989"/>
    </source>
</evidence>
<gene>
    <name evidence="8" type="ORF">IWZ03DRAFT_357518</name>
</gene>
<keyword evidence="3 6" id="KW-0812">Transmembrane</keyword>
<feature type="transmembrane region" description="Helical" evidence="6">
    <location>
        <begin position="108"/>
        <end position="126"/>
    </location>
</feature>
<sequence>MDAASKGHFRLAGQEYPKVTLWKGPGMTNVYFILTFVVFTTINNDCEATNGYDSSMVNGLLALDQFNDYFHTPSGTILGLFSSILFLGGVVAQPIVPYLADLFGRRMAIFSGAVIIMILGIALHGASFNLHMFIAGRFLVGFGVAIAHVASPLLIAELVHPQHRATFTTVYNTTWYVGSIVAAWLTFGTSQVMNQWSWRVPRLVQAAPPVLQLCFVWFVPESPRWYISKGKEEVALKVLEKNTRQRKWRLLILATLGLFSQWSGNGLVSYYMSSVLASVGITDSKQQLVINGVLQIANACVAVGSCSVVDRVGRRKLFLGSTAGMLVCFVVWTVLSARLEELSSHGNKAMGNAVVFMIFLFYFCYNTAWGIAVLWFGIDASLFVSTFVNPVALDALHWKYYIVHHFDGVDALVSGAAVTSEKGCTLTQDLEVEKGESTMVIFQKEV</sequence>
<proteinExistence type="inferred from homology"/>
<protein>
    <submittedName>
        <fullName evidence="8">Transporter</fullName>
    </submittedName>
</protein>
<dbReference type="PANTHER" id="PTHR48022">
    <property type="entry name" value="PLASTIDIC GLUCOSE TRANSPORTER 4"/>
    <property type="match status" value="1"/>
</dbReference>
<keyword evidence="5 6" id="KW-0472">Membrane</keyword>